<proteinExistence type="inferred from homology"/>
<protein>
    <submittedName>
        <fullName evidence="10">GDSL esterase/lipase At1g29670-like isoform X2</fullName>
    </submittedName>
</protein>
<dbReference type="InterPro" id="IPR051238">
    <property type="entry name" value="GDSL_esterase/lipase"/>
</dbReference>
<dbReference type="PANTHER" id="PTHR45650">
    <property type="entry name" value="GDSL-LIKE LIPASE/ACYLHYDROLASE-RELATED"/>
    <property type="match status" value="1"/>
</dbReference>
<dbReference type="Gene3D" id="3.40.50.1110">
    <property type="entry name" value="SGNH hydrolase"/>
    <property type="match status" value="1"/>
</dbReference>
<dbReference type="RefSeq" id="XP_027773299.1">
    <property type="nucleotide sequence ID" value="XM_027917498.1"/>
</dbReference>
<accession>A0ABM1VC31</accession>
<reference evidence="10" key="2">
    <citation type="submission" date="2025-08" db="UniProtKB">
        <authorList>
            <consortium name="RefSeq"/>
        </authorList>
    </citation>
    <scope>IDENTIFICATION</scope>
</reference>
<gene>
    <name evidence="10" type="primary">LOC107021533</name>
</gene>
<keyword evidence="4 8" id="KW-0732">Signal</keyword>
<dbReference type="InterPro" id="IPR001087">
    <property type="entry name" value="GDSL"/>
</dbReference>
<dbReference type="InterPro" id="IPR036514">
    <property type="entry name" value="SGNH_hydro_sf"/>
</dbReference>
<comment type="similarity">
    <text evidence="2">Belongs to the 'GDSL' lipolytic enzyme family.</text>
</comment>
<reference evidence="9" key="1">
    <citation type="journal article" date="2014" name="Nat. Genet.">
        <title>The genome of the stress-tolerant wild tomato species Solanum pennellii.</title>
        <authorList>
            <person name="Bolger A."/>
            <person name="Scossa F."/>
            <person name="Bolger M.E."/>
            <person name="Lanz C."/>
            <person name="Maumus F."/>
            <person name="Tohge T."/>
            <person name="Quesneville H."/>
            <person name="Alseekh S."/>
            <person name="Sorensen I."/>
            <person name="Lichtenstein G."/>
            <person name="Fich E.A."/>
            <person name="Conte M."/>
            <person name="Keller H."/>
            <person name="Schneeberger K."/>
            <person name="Schwacke R."/>
            <person name="Ofner I."/>
            <person name="Vrebalov J."/>
            <person name="Xu Y."/>
            <person name="Osorio S."/>
            <person name="Aflitos S.A."/>
            <person name="Schijlen E."/>
            <person name="Jimenez-Gomez J.M."/>
            <person name="Ryngajllo M."/>
            <person name="Kimura S."/>
            <person name="Kumar R."/>
            <person name="Koenig D."/>
            <person name="Headland L.R."/>
            <person name="Maloof J.N."/>
            <person name="Sinha N."/>
            <person name="van Ham R.C."/>
            <person name="Lankhorst R.K."/>
            <person name="Mao L."/>
            <person name="Vogel A."/>
            <person name="Arsova B."/>
            <person name="Panstruga R."/>
            <person name="Fei Z."/>
            <person name="Rose J.K."/>
            <person name="Zamir D."/>
            <person name="Carrari F."/>
            <person name="Giovannoni J.J."/>
            <person name="Weigel D."/>
            <person name="Usadel B."/>
            <person name="Fernie A.R."/>
        </authorList>
    </citation>
    <scope>NUCLEOTIDE SEQUENCE [LARGE SCALE GENOMIC DNA]</scope>
    <source>
        <strain evidence="9">cv. LA0716</strain>
    </source>
</reference>
<keyword evidence="5" id="KW-0378">Hydrolase</keyword>
<evidence type="ECO:0000256" key="1">
    <source>
        <dbReference type="ARBA" id="ARBA00004613"/>
    </source>
</evidence>
<evidence type="ECO:0000256" key="6">
    <source>
        <dbReference type="ARBA" id="ARBA00022963"/>
    </source>
</evidence>
<evidence type="ECO:0000256" key="2">
    <source>
        <dbReference type="ARBA" id="ARBA00008668"/>
    </source>
</evidence>
<sequence>MSLKTKSAPFFLLMILTFVFLSPICNGENCKFARKNDECNKVQGMFVFGSSLVDNGNNNFLVKSLAKANYLPYGVDFPLLEPTGRFTNGKNVIDLLGNHLKIPNYIPSFNDPSTKGSKIIHGVNFASGGSGILDDTGVVAGEVISLNQQIRNFENVTLPELEEQTKCKSKESLKNYLFVVGSGGNDYSLNYFLGLATKNITIQDFTANLTITLSHQLKRLYDMGARKFVVMALYPNGCSPMARARNPNATGCIQILNDAAQLFNTNLRTLVDSTTLQMPDSTIVIVNAYKIIMDILQNPTPYVIPRIHVVMLQE</sequence>
<evidence type="ECO:0000256" key="4">
    <source>
        <dbReference type="ARBA" id="ARBA00022729"/>
    </source>
</evidence>
<dbReference type="Proteomes" id="UP000694930">
    <property type="component" value="Chromosome 6"/>
</dbReference>
<evidence type="ECO:0000256" key="7">
    <source>
        <dbReference type="ARBA" id="ARBA00023098"/>
    </source>
</evidence>
<keyword evidence="7" id="KW-0443">Lipid metabolism</keyword>
<evidence type="ECO:0000313" key="9">
    <source>
        <dbReference type="Proteomes" id="UP000694930"/>
    </source>
</evidence>
<keyword evidence="6" id="KW-0442">Lipid degradation</keyword>
<evidence type="ECO:0000313" key="10">
    <source>
        <dbReference type="RefSeq" id="XP_027773299.1"/>
    </source>
</evidence>
<keyword evidence="3" id="KW-0964">Secreted</keyword>
<evidence type="ECO:0000256" key="8">
    <source>
        <dbReference type="SAM" id="SignalP"/>
    </source>
</evidence>
<feature type="chain" id="PRO_5045232227" evidence="8">
    <location>
        <begin position="28"/>
        <end position="314"/>
    </location>
</feature>
<name>A0ABM1VC31_SOLPN</name>
<evidence type="ECO:0000256" key="3">
    <source>
        <dbReference type="ARBA" id="ARBA00022525"/>
    </source>
</evidence>
<organism evidence="9 10">
    <name type="scientific">Solanum pennellii</name>
    <name type="common">Tomato</name>
    <name type="synonym">Lycopersicon pennellii</name>
    <dbReference type="NCBI Taxonomy" id="28526"/>
    <lineage>
        <taxon>Eukaryota</taxon>
        <taxon>Viridiplantae</taxon>
        <taxon>Streptophyta</taxon>
        <taxon>Embryophyta</taxon>
        <taxon>Tracheophyta</taxon>
        <taxon>Spermatophyta</taxon>
        <taxon>Magnoliopsida</taxon>
        <taxon>eudicotyledons</taxon>
        <taxon>Gunneridae</taxon>
        <taxon>Pentapetalae</taxon>
        <taxon>asterids</taxon>
        <taxon>lamiids</taxon>
        <taxon>Solanales</taxon>
        <taxon>Solanaceae</taxon>
        <taxon>Solanoideae</taxon>
        <taxon>Solaneae</taxon>
        <taxon>Solanum</taxon>
        <taxon>Solanum subgen. Lycopersicon</taxon>
    </lineage>
</organism>
<dbReference type="PANTHER" id="PTHR45650:SF2">
    <property type="entry name" value="OS06G0560700 PROTEIN"/>
    <property type="match status" value="1"/>
</dbReference>
<dbReference type="GeneID" id="107021533"/>
<feature type="signal peptide" evidence="8">
    <location>
        <begin position="1"/>
        <end position="27"/>
    </location>
</feature>
<evidence type="ECO:0000256" key="5">
    <source>
        <dbReference type="ARBA" id="ARBA00022801"/>
    </source>
</evidence>
<keyword evidence="9" id="KW-1185">Reference proteome</keyword>
<dbReference type="Pfam" id="PF00657">
    <property type="entry name" value="Lipase_GDSL"/>
    <property type="match status" value="1"/>
</dbReference>
<comment type="subcellular location">
    <subcellularLocation>
        <location evidence="1">Secreted</location>
    </subcellularLocation>
</comment>